<evidence type="ECO:0000313" key="3">
    <source>
        <dbReference type="Proteomes" id="UP000030451"/>
    </source>
</evidence>
<evidence type="ECO:0000259" key="1">
    <source>
        <dbReference type="Pfam" id="PF12975"/>
    </source>
</evidence>
<dbReference type="InterPro" id="IPR024331">
    <property type="entry name" value="DUF3859"/>
</dbReference>
<protein>
    <recommendedName>
        <fullName evidence="1">DUF3859 domain-containing protein</fullName>
    </recommendedName>
</protein>
<comment type="caution">
    <text evidence="2">The sequence shown here is derived from an EMBL/GenBank/DDBJ whole genome shotgun (WGS) entry which is preliminary data.</text>
</comment>
<organism evidence="2 3">
    <name type="scientific">Photobacterium sp. (strain ATCC 43367)</name>
    <dbReference type="NCBI Taxonomy" id="379097"/>
    <lineage>
        <taxon>Bacteria</taxon>
        <taxon>Pseudomonadati</taxon>
        <taxon>Pseudomonadota</taxon>
        <taxon>Gammaproteobacteria</taxon>
        <taxon>Vibrionales</taxon>
        <taxon>Vibrionaceae</taxon>
        <taxon>Vibrio</taxon>
        <taxon>Vibrio oreintalis group</taxon>
    </lineage>
</organism>
<gene>
    <name evidence="2" type="ORF">NM06_16005</name>
</gene>
<dbReference type="Pfam" id="PF12975">
    <property type="entry name" value="DUF3859"/>
    <property type="match status" value="1"/>
</dbReference>
<dbReference type="RefSeq" id="WP_038192095.1">
    <property type="nucleotide sequence ID" value="NZ_JRWP01000041.1"/>
</dbReference>
<dbReference type="Gene3D" id="2.60.40.2390">
    <property type="match status" value="1"/>
</dbReference>
<reference evidence="2 3" key="1">
    <citation type="submission" date="2014-10" db="EMBL/GenBank/DDBJ databases">
        <title>Genome sequencing of Vibrio sinaloensis T08.</title>
        <authorList>
            <person name="Chan K.-G."/>
            <person name="Mohamad N.I."/>
        </authorList>
    </citation>
    <scope>NUCLEOTIDE SEQUENCE [LARGE SCALE GENOMIC DNA]</scope>
    <source>
        <strain evidence="2 3">T08</strain>
    </source>
</reference>
<sequence length="145" mass="16423">MAKRSPIVEITSYGIYQDWDSKSKHLPKIQEFTTKVPAQEEIEFGFIVNIKKAKGAVIEYCIDHPGVKGKKGQVLEPFTGDLHIGSNDWDFYLGDTIQLLDPIDGYDSNIGKWAMSICLKGEVIASKTFDVFAKDEGEFWRKRGF</sequence>
<dbReference type="STRING" id="379097.SE23_14945"/>
<dbReference type="OrthoDB" id="9789349at2"/>
<dbReference type="AlphaFoldDB" id="A0A0A5HTL9"/>
<name>A0A0A5HTL9_PHOS4</name>
<feature type="domain" description="DUF3859" evidence="1">
    <location>
        <begin position="5"/>
        <end position="131"/>
    </location>
</feature>
<proteinExistence type="predicted"/>
<dbReference type="Proteomes" id="UP000030451">
    <property type="component" value="Unassembled WGS sequence"/>
</dbReference>
<evidence type="ECO:0000313" key="2">
    <source>
        <dbReference type="EMBL" id="KGY07655.1"/>
    </source>
</evidence>
<dbReference type="EMBL" id="JRWP01000041">
    <property type="protein sequence ID" value="KGY07655.1"/>
    <property type="molecule type" value="Genomic_DNA"/>
</dbReference>
<accession>A0A0A5HTL9</accession>